<dbReference type="Proteomes" id="UP000799438">
    <property type="component" value="Unassembled WGS sequence"/>
</dbReference>
<feature type="transmembrane region" description="Helical" evidence="1">
    <location>
        <begin position="182"/>
        <end position="199"/>
    </location>
</feature>
<feature type="domain" description="DUF7702" evidence="2">
    <location>
        <begin position="3"/>
        <end position="202"/>
    </location>
</feature>
<protein>
    <recommendedName>
        <fullName evidence="2">DUF7702 domain-containing protein</fullName>
    </recommendedName>
</protein>
<dbReference type="EMBL" id="ML995486">
    <property type="protein sequence ID" value="KAF2141550.1"/>
    <property type="molecule type" value="Genomic_DNA"/>
</dbReference>
<accession>A0A6A6BBQ4</accession>
<feature type="transmembrane region" description="Helical" evidence="1">
    <location>
        <begin position="113"/>
        <end position="130"/>
    </location>
</feature>
<keyword evidence="1" id="KW-0812">Transmembrane</keyword>
<organism evidence="3 4">
    <name type="scientific">Aplosporella prunicola CBS 121167</name>
    <dbReference type="NCBI Taxonomy" id="1176127"/>
    <lineage>
        <taxon>Eukaryota</taxon>
        <taxon>Fungi</taxon>
        <taxon>Dikarya</taxon>
        <taxon>Ascomycota</taxon>
        <taxon>Pezizomycotina</taxon>
        <taxon>Dothideomycetes</taxon>
        <taxon>Dothideomycetes incertae sedis</taxon>
        <taxon>Botryosphaeriales</taxon>
        <taxon>Aplosporellaceae</taxon>
        <taxon>Aplosporella</taxon>
    </lineage>
</organism>
<keyword evidence="1" id="KW-0472">Membrane</keyword>
<evidence type="ECO:0000259" key="2">
    <source>
        <dbReference type="Pfam" id="PF24800"/>
    </source>
</evidence>
<dbReference type="OrthoDB" id="2560628at2759"/>
<dbReference type="PANTHER" id="PTHR42109:SF2">
    <property type="entry name" value="INTEGRAL MEMBRANE PROTEIN"/>
    <property type="match status" value="1"/>
</dbReference>
<name>A0A6A6BBQ4_9PEZI</name>
<feature type="transmembrane region" description="Helical" evidence="1">
    <location>
        <begin position="41"/>
        <end position="61"/>
    </location>
</feature>
<reference evidence="3" key="1">
    <citation type="journal article" date="2020" name="Stud. Mycol.">
        <title>101 Dothideomycetes genomes: a test case for predicting lifestyles and emergence of pathogens.</title>
        <authorList>
            <person name="Haridas S."/>
            <person name="Albert R."/>
            <person name="Binder M."/>
            <person name="Bloem J."/>
            <person name="Labutti K."/>
            <person name="Salamov A."/>
            <person name="Andreopoulos B."/>
            <person name="Baker S."/>
            <person name="Barry K."/>
            <person name="Bills G."/>
            <person name="Bluhm B."/>
            <person name="Cannon C."/>
            <person name="Castanera R."/>
            <person name="Culley D."/>
            <person name="Daum C."/>
            <person name="Ezra D."/>
            <person name="Gonzalez J."/>
            <person name="Henrissat B."/>
            <person name="Kuo A."/>
            <person name="Liang C."/>
            <person name="Lipzen A."/>
            <person name="Lutzoni F."/>
            <person name="Magnuson J."/>
            <person name="Mondo S."/>
            <person name="Nolan M."/>
            <person name="Ohm R."/>
            <person name="Pangilinan J."/>
            <person name="Park H.-J."/>
            <person name="Ramirez L."/>
            <person name="Alfaro M."/>
            <person name="Sun H."/>
            <person name="Tritt A."/>
            <person name="Yoshinaga Y."/>
            <person name="Zwiers L.-H."/>
            <person name="Turgeon B."/>
            <person name="Goodwin S."/>
            <person name="Spatafora J."/>
            <person name="Crous P."/>
            <person name="Grigoriev I."/>
        </authorList>
    </citation>
    <scope>NUCLEOTIDE SEQUENCE</scope>
    <source>
        <strain evidence="3">CBS 121167</strain>
    </source>
</reference>
<dbReference type="AlphaFoldDB" id="A0A6A6BBQ4"/>
<dbReference type="GeneID" id="54297987"/>
<feature type="transmembrane region" description="Helical" evidence="1">
    <location>
        <begin position="73"/>
        <end position="92"/>
    </location>
</feature>
<proteinExistence type="predicted"/>
<evidence type="ECO:0000313" key="4">
    <source>
        <dbReference type="Proteomes" id="UP000799438"/>
    </source>
</evidence>
<feature type="non-terminal residue" evidence="3">
    <location>
        <position position="202"/>
    </location>
</feature>
<evidence type="ECO:0000313" key="3">
    <source>
        <dbReference type="EMBL" id="KAF2141550.1"/>
    </source>
</evidence>
<feature type="transmembrane region" description="Helical" evidence="1">
    <location>
        <begin position="12"/>
        <end position="29"/>
    </location>
</feature>
<dbReference type="RefSeq" id="XP_033397263.1">
    <property type="nucleotide sequence ID" value="XM_033540491.1"/>
</dbReference>
<keyword evidence="4" id="KW-1185">Reference proteome</keyword>
<keyword evidence="1" id="KW-1133">Transmembrane helix</keyword>
<dbReference type="PANTHER" id="PTHR42109">
    <property type="entry name" value="UNPLACED GENOMIC SCAFFOLD UM_SCAF_CONTIG_1.265, WHOLE GENOME SHOTGUN SEQUENCE"/>
    <property type="match status" value="1"/>
</dbReference>
<feature type="transmembrane region" description="Helical" evidence="1">
    <location>
        <begin position="150"/>
        <end position="170"/>
    </location>
</feature>
<dbReference type="InterPro" id="IPR056119">
    <property type="entry name" value="DUF7702"/>
</dbReference>
<evidence type="ECO:0000256" key="1">
    <source>
        <dbReference type="SAM" id="Phobius"/>
    </source>
</evidence>
<dbReference type="Pfam" id="PF24800">
    <property type="entry name" value="DUF7702"/>
    <property type="match status" value="1"/>
</dbReference>
<gene>
    <name evidence="3" type="ORF">K452DRAFT_287515</name>
</gene>
<sequence length="202" mass="21544">MTLSYRSGVSVALILLYVPALLIAIFLTVRHGLKRSSGWRFMVIFSLARLLAASFQLATIAHPTNVSLYVGEWVLLGIALSPLELAALGLLSRILESINKSRPTLVTPKHMRLVQLMNTAGAVLGIAGGIRAGHNNDNGVVVAPTISKVGVALFIASFCCIVVAAVVTWPSVAYAEKGEKRLLCAIGAATPFFLVRVIYTAM</sequence>